<organism evidence="3 4">
    <name type="scientific">Erythroxylum novogranatense</name>
    <dbReference type="NCBI Taxonomy" id="1862640"/>
    <lineage>
        <taxon>Eukaryota</taxon>
        <taxon>Viridiplantae</taxon>
        <taxon>Streptophyta</taxon>
        <taxon>Embryophyta</taxon>
        <taxon>Tracheophyta</taxon>
        <taxon>Spermatophyta</taxon>
        <taxon>Magnoliopsida</taxon>
        <taxon>eudicotyledons</taxon>
        <taxon>Gunneridae</taxon>
        <taxon>Pentapetalae</taxon>
        <taxon>rosids</taxon>
        <taxon>fabids</taxon>
        <taxon>Malpighiales</taxon>
        <taxon>Erythroxylaceae</taxon>
        <taxon>Erythroxylum</taxon>
    </lineage>
</organism>
<dbReference type="Gene3D" id="1.10.472.80">
    <property type="entry name" value="Ypt/Rab-GAP domain of gyp1p, domain 3"/>
    <property type="match status" value="1"/>
</dbReference>
<evidence type="ECO:0000313" key="4">
    <source>
        <dbReference type="Proteomes" id="UP001159364"/>
    </source>
</evidence>
<proteinExistence type="predicted"/>
<dbReference type="FunFam" id="1.10.8.270:FF:000021">
    <property type="entry name" value="Ypt/Rab-GAP domain of gyp1p superfamily protein"/>
    <property type="match status" value="1"/>
</dbReference>
<reference evidence="3 4" key="1">
    <citation type="submission" date="2021-09" db="EMBL/GenBank/DDBJ databases">
        <title>Genomic insights and catalytic innovation underlie evolution of tropane alkaloids biosynthesis.</title>
        <authorList>
            <person name="Wang Y.-J."/>
            <person name="Tian T."/>
            <person name="Huang J.-P."/>
            <person name="Huang S.-X."/>
        </authorList>
    </citation>
    <scope>NUCLEOTIDE SEQUENCE [LARGE SCALE GENOMIC DNA]</scope>
    <source>
        <strain evidence="3">KIB-2018</strain>
        <tissue evidence="3">Leaf</tissue>
    </source>
</reference>
<keyword evidence="4" id="KW-1185">Reference proteome</keyword>
<dbReference type="InterPro" id="IPR000195">
    <property type="entry name" value="Rab-GAP-TBC_dom"/>
</dbReference>
<dbReference type="SMART" id="SM00164">
    <property type="entry name" value="TBC"/>
    <property type="match status" value="1"/>
</dbReference>
<accession>A0AAV8STF9</accession>
<comment type="caution">
    <text evidence="3">The sequence shown here is derived from an EMBL/GenBank/DDBJ whole genome shotgun (WGS) entry which is preliminary data.</text>
</comment>
<feature type="domain" description="Rab-GAP TBC" evidence="2">
    <location>
        <begin position="81"/>
        <end position="529"/>
    </location>
</feature>
<dbReference type="PROSITE" id="PS50086">
    <property type="entry name" value="TBC_RABGAP"/>
    <property type="match status" value="1"/>
</dbReference>
<dbReference type="EMBL" id="JAIWQS010000009">
    <property type="protein sequence ID" value="KAJ8755518.1"/>
    <property type="molecule type" value="Genomic_DNA"/>
</dbReference>
<feature type="compositionally biased region" description="Basic and acidic residues" evidence="1">
    <location>
        <begin position="572"/>
        <end position="585"/>
    </location>
</feature>
<dbReference type="SUPFAM" id="SSF47923">
    <property type="entry name" value="Ypt/Rab-GAP domain of gyp1p"/>
    <property type="match status" value="2"/>
</dbReference>
<protein>
    <recommendedName>
        <fullName evidence="2">Rab-GAP TBC domain-containing protein</fullName>
    </recommendedName>
</protein>
<dbReference type="Proteomes" id="UP001159364">
    <property type="component" value="Linkage Group LG09"/>
</dbReference>
<dbReference type="Pfam" id="PF00566">
    <property type="entry name" value="RabGAP-TBC"/>
    <property type="match status" value="1"/>
</dbReference>
<sequence length="698" mass="79418">MSSGGGGEEKQWSCGKSGIASLQRMSSMVRDIGEPCLSQSPIKVIIAVGRMLKPDKWQATFDNDGKVSGFQKALKLIVLGGVDPSIRPEVWEFLLGCYQLTSTAEYRRQLRIARRERYEDLIRQCQMMHSSIGTGELAFVVGSKVMDMRTSKDDRKGEAKDESKKSPGDSAHIADTVGNCRNLANNCMDTSYECGRDSSSDSIELTDVRESTDSATFDNYFVPEAGPLSSRSRKREDANGLQYDAEGYFDFPALPVINLFDKRGEEYNEERADKLSIQRKLRFEDDRMHSFEINNNRELIMEPNGSQSNNFPRASHHNNSEIEMVHCDDHGFASCSNNLEKEILNGFRISDAPQTSFLPTSATTSQGVAAHDNRESEWLWTLHRIVVDVVRTDSHLEFYEDQRNLARMSDILAVYAWVDPATGYCQGMSDLLSPFVVLFEDDADAFWCFEMLLRRMRENFQMEGPTGVMKQLQALWHILELTDREIFAHLLHIGAESLHFAFRMLMVLFRRELSFAEVLQMWEMMWAVDFDESTAGYLEENCLEALVVHPPRDSGGEMKEEFEEVGNNSIKDSSHTKNRHADHSTSYHSGMKAESSHPFCGLTRNFWAKSGHLQISNVVSSTKNGDDELPVFCVAAILIINRHKIIRETRSIDDMIKVFNDKVLKIHVKRCIRTAIKLRKKYFYKLIKNKSPASQNGE</sequence>
<feature type="region of interest" description="Disordered" evidence="1">
    <location>
        <begin position="150"/>
        <end position="175"/>
    </location>
</feature>
<dbReference type="GO" id="GO:0005096">
    <property type="term" value="F:GTPase activator activity"/>
    <property type="evidence" value="ECO:0007669"/>
    <property type="project" value="TreeGrafter"/>
</dbReference>
<feature type="region of interest" description="Disordered" evidence="1">
    <location>
        <begin position="557"/>
        <end position="593"/>
    </location>
</feature>
<dbReference type="PANTHER" id="PTHR22957:SF456">
    <property type="entry name" value="YPT_RAB-GAP DOMAIN OF GYP1P SUPERFAMILY PROTEIN"/>
    <property type="match status" value="1"/>
</dbReference>
<feature type="compositionally biased region" description="Basic and acidic residues" evidence="1">
    <location>
        <begin position="150"/>
        <end position="167"/>
    </location>
</feature>
<evidence type="ECO:0000313" key="3">
    <source>
        <dbReference type="EMBL" id="KAJ8755518.1"/>
    </source>
</evidence>
<dbReference type="PANTHER" id="PTHR22957">
    <property type="entry name" value="TBC1 DOMAIN FAMILY MEMBER GTPASE-ACTIVATING PROTEIN"/>
    <property type="match status" value="1"/>
</dbReference>
<evidence type="ECO:0000259" key="2">
    <source>
        <dbReference type="PROSITE" id="PS50086"/>
    </source>
</evidence>
<dbReference type="Gene3D" id="1.10.8.270">
    <property type="entry name" value="putative rabgap domain of human tbc1 domain family member 14 like domains"/>
    <property type="match status" value="1"/>
</dbReference>
<dbReference type="InterPro" id="IPR035969">
    <property type="entry name" value="Rab-GAP_TBC_sf"/>
</dbReference>
<dbReference type="AlphaFoldDB" id="A0AAV8STF9"/>
<gene>
    <name evidence="3" type="ORF">K2173_019316</name>
</gene>
<name>A0AAV8STF9_9ROSI</name>
<evidence type="ECO:0000256" key="1">
    <source>
        <dbReference type="SAM" id="MobiDB-lite"/>
    </source>
</evidence>